<accession>A0A0F7FIS9</accession>
<reference evidence="9 10" key="1">
    <citation type="journal article" date="2015" name="Stand. Genomic Sci.">
        <title>Complete genome sequence of and proposal of Thermofilum uzonense sp. nov. a novel hyperthermophilic crenarchaeon and emended description of the genus Thermofilum.</title>
        <authorList>
            <person name="Toshchakov S.V."/>
            <person name="Korzhenkov A.A."/>
            <person name="Samarov N.I."/>
            <person name="Mazunin I.O."/>
            <person name="Mozhey O.I."/>
            <person name="Shmyr I.S."/>
            <person name="Derbikova K.S."/>
            <person name="Taranov E.A."/>
            <person name="Dominova I.N."/>
            <person name="Bonch-Osmolovskaya E.A."/>
            <person name="Patrushev M.V."/>
            <person name="Podosokorskaya O.A."/>
            <person name="Kublanov I.V."/>
        </authorList>
    </citation>
    <scope>NUCLEOTIDE SEQUENCE [LARGE SCALE GENOMIC DNA]</scope>
    <source>
        <strain evidence="9 10">1807-2</strain>
    </source>
</reference>
<evidence type="ECO:0000313" key="10">
    <source>
        <dbReference type="Proteomes" id="UP000067434"/>
    </source>
</evidence>
<evidence type="ECO:0000256" key="3">
    <source>
        <dbReference type="ARBA" id="ARBA00022741"/>
    </source>
</evidence>
<dbReference type="InterPro" id="IPR000705">
    <property type="entry name" value="Galactokinase"/>
</dbReference>
<evidence type="ECO:0000256" key="1">
    <source>
        <dbReference type="ARBA" id="ARBA00006566"/>
    </source>
</evidence>
<keyword evidence="3" id="KW-0547">Nucleotide-binding</keyword>
<dbReference type="SUPFAM" id="SSF54211">
    <property type="entry name" value="Ribosomal protein S5 domain 2-like"/>
    <property type="match status" value="1"/>
</dbReference>
<dbReference type="SUPFAM" id="SSF55060">
    <property type="entry name" value="GHMP Kinase, C-terminal domain"/>
    <property type="match status" value="1"/>
</dbReference>
<dbReference type="GO" id="GO:0005829">
    <property type="term" value="C:cytosol"/>
    <property type="evidence" value="ECO:0007669"/>
    <property type="project" value="TreeGrafter"/>
</dbReference>
<protein>
    <recommendedName>
        <fullName evidence="11">GHMP kinase</fullName>
    </recommendedName>
</protein>
<dbReference type="STRING" id="1550241.MA03_04185"/>
<evidence type="ECO:0000256" key="2">
    <source>
        <dbReference type="ARBA" id="ARBA00022679"/>
    </source>
</evidence>
<dbReference type="GO" id="GO:0006012">
    <property type="term" value="P:galactose metabolic process"/>
    <property type="evidence" value="ECO:0007669"/>
    <property type="project" value="InterPro"/>
</dbReference>
<dbReference type="InterPro" id="IPR036554">
    <property type="entry name" value="GHMP_kinase_C_sf"/>
</dbReference>
<feature type="domain" description="GHMP kinase C-terminal" evidence="7">
    <location>
        <begin position="301"/>
        <end position="355"/>
    </location>
</feature>
<comment type="similarity">
    <text evidence="1">Belongs to the GHMP kinase family. GalK subfamily.</text>
</comment>
<dbReference type="InterPro" id="IPR013750">
    <property type="entry name" value="GHMP_kinase_C_dom"/>
</dbReference>
<dbReference type="InterPro" id="IPR019539">
    <property type="entry name" value="GalKase_N"/>
</dbReference>
<dbReference type="InterPro" id="IPR006206">
    <property type="entry name" value="Mevalonate/galactokinase"/>
</dbReference>
<proteinExistence type="inferred from homology"/>
<dbReference type="InterPro" id="IPR014721">
    <property type="entry name" value="Ribsml_uS5_D2-typ_fold_subgr"/>
</dbReference>
<dbReference type="PRINTS" id="PR00473">
    <property type="entry name" value="GALCTOKINASE"/>
</dbReference>
<organism evidence="9 10">
    <name type="scientific">Infirmifilum uzonense</name>
    <dbReference type="NCBI Taxonomy" id="1550241"/>
    <lineage>
        <taxon>Archaea</taxon>
        <taxon>Thermoproteota</taxon>
        <taxon>Thermoprotei</taxon>
        <taxon>Thermofilales</taxon>
        <taxon>Thermofilaceae</taxon>
        <taxon>Infirmifilum</taxon>
    </lineage>
</organism>
<keyword evidence="2" id="KW-0808">Transferase</keyword>
<evidence type="ECO:0000259" key="7">
    <source>
        <dbReference type="Pfam" id="PF08544"/>
    </source>
</evidence>
<gene>
    <name evidence="9" type="ORF">MA03_04185</name>
</gene>
<feature type="domain" description="Galactokinase N-terminal" evidence="8">
    <location>
        <begin position="5"/>
        <end position="42"/>
    </location>
</feature>
<dbReference type="AlphaFoldDB" id="A0A0F7FIS9"/>
<evidence type="ECO:0008006" key="11">
    <source>
        <dbReference type="Google" id="ProtNLM"/>
    </source>
</evidence>
<dbReference type="Gene3D" id="3.30.70.890">
    <property type="entry name" value="GHMP kinase, C-terminal domain"/>
    <property type="match status" value="1"/>
</dbReference>
<dbReference type="Gene3D" id="3.30.230.10">
    <property type="match status" value="1"/>
</dbReference>
<dbReference type="InterPro" id="IPR006203">
    <property type="entry name" value="GHMP_knse_ATP-bd_CS"/>
</dbReference>
<dbReference type="Pfam" id="PF08544">
    <property type="entry name" value="GHMP_kinases_C"/>
    <property type="match status" value="1"/>
</dbReference>
<dbReference type="GO" id="GO:0004335">
    <property type="term" value="F:galactokinase activity"/>
    <property type="evidence" value="ECO:0007669"/>
    <property type="project" value="InterPro"/>
</dbReference>
<evidence type="ECO:0000259" key="8">
    <source>
        <dbReference type="Pfam" id="PF10509"/>
    </source>
</evidence>
<dbReference type="GO" id="GO:0005524">
    <property type="term" value="F:ATP binding"/>
    <property type="evidence" value="ECO:0007669"/>
    <property type="project" value="UniProtKB-KW"/>
</dbReference>
<dbReference type="PANTHER" id="PTHR10457:SF7">
    <property type="entry name" value="GALACTOKINASE-RELATED"/>
    <property type="match status" value="1"/>
</dbReference>
<evidence type="ECO:0000313" key="9">
    <source>
        <dbReference type="EMBL" id="AKG39352.1"/>
    </source>
</evidence>
<feature type="domain" description="GHMP kinase N-terminal" evidence="6">
    <location>
        <begin position="82"/>
        <end position="172"/>
    </location>
</feature>
<dbReference type="Pfam" id="PF10509">
    <property type="entry name" value="GalKase_gal_bdg"/>
    <property type="match status" value="1"/>
</dbReference>
<dbReference type="PRINTS" id="PR00959">
    <property type="entry name" value="MEVGALKINASE"/>
</dbReference>
<keyword evidence="5" id="KW-0067">ATP-binding</keyword>
<dbReference type="PANTHER" id="PTHR10457">
    <property type="entry name" value="MEVALONATE KINASE/GALACTOKINASE"/>
    <property type="match status" value="1"/>
</dbReference>
<dbReference type="InterPro" id="IPR006204">
    <property type="entry name" value="GHMP_kinase_N_dom"/>
</dbReference>
<dbReference type="InterPro" id="IPR020568">
    <property type="entry name" value="Ribosomal_Su5_D2-typ_SF"/>
</dbReference>
<dbReference type="HOGENOM" id="CLU_017814_2_1_2"/>
<dbReference type="PATRIC" id="fig|1550241.5.peg.890"/>
<dbReference type="EMBL" id="CP009961">
    <property type="protein sequence ID" value="AKG39352.1"/>
    <property type="molecule type" value="Genomic_DNA"/>
</dbReference>
<sequence length="386" mass="42520">MDRTPLLVASAPGRIDFLNTHQDYKGLPVVPVAVNLRTYVAVLSESYNFQVISLNLKKEGAEFQDVFSATNPELHVRGWWGNYLRAVVIALEKYRGLKLTRGFKAVIYSEVPIGSGLSSSAALEVAFLKALDAHYNLGLSPEEVAELAFLAENRVAGIPCGRLDQYASSLGGAILLYPKPPVRVEKLEIGKLNLIIADSGIRHSVADIHPKRQAELNEALRTLYSMDDIPPDVKAKIKPSLDETLWDQLSFDELEGYLSRLPEKLAKRVTFTLLMHQSTMRVVESLKTGRVDLNLIAYEVNYQHELLRDLYDVSLPELEKIRSAMLAAGALGVKISGAGLGGSLLGLTQPDSNVQHKILEEAMRAGAQMGWSVRVDRGASIDFQLS</sequence>
<dbReference type="PROSITE" id="PS00627">
    <property type="entry name" value="GHMP_KINASES_ATP"/>
    <property type="match status" value="1"/>
</dbReference>
<dbReference type="Proteomes" id="UP000067434">
    <property type="component" value="Chromosome"/>
</dbReference>
<evidence type="ECO:0000259" key="6">
    <source>
        <dbReference type="Pfam" id="PF00288"/>
    </source>
</evidence>
<dbReference type="Pfam" id="PF00288">
    <property type="entry name" value="GHMP_kinases_N"/>
    <property type="match status" value="1"/>
</dbReference>
<keyword evidence="10" id="KW-1185">Reference proteome</keyword>
<evidence type="ECO:0000256" key="5">
    <source>
        <dbReference type="ARBA" id="ARBA00022840"/>
    </source>
</evidence>
<keyword evidence="4" id="KW-0418">Kinase</keyword>
<dbReference type="PIRSF" id="PIRSF000530">
    <property type="entry name" value="Galactokinase"/>
    <property type="match status" value="1"/>
</dbReference>
<dbReference type="KEGG" id="thf:MA03_04185"/>
<evidence type="ECO:0000256" key="4">
    <source>
        <dbReference type="ARBA" id="ARBA00022777"/>
    </source>
</evidence>
<name>A0A0F7FIS9_9CREN</name>